<dbReference type="InterPro" id="IPR013425">
    <property type="entry name" value="Autotrns_rpt"/>
</dbReference>
<dbReference type="Pfam" id="PF12951">
    <property type="entry name" value="PATR"/>
    <property type="match status" value="7"/>
</dbReference>
<dbReference type="RefSeq" id="WP_340365097.1">
    <property type="nucleotide sequence ID" value="NZ_JBBKZV010000011.1"/>
</dbReference>
<dbReference type="Pfam" id="PF18883">
    <property type="entry name" value="AC_1"/>
    <property type="match status" value="1"/>
</dbReference>
<dbReference type="Gene3D" id="2.40.128.130">
    <property type="entry name" value="Autotransporter beta-domain"/>
    <property type="match status" value="1"/>
</dbReference>
<dbReference type="SUPFAM" id="SSF51126">
    <property type="entry name" value="Pectin lyase-like"/>
    <property type="match status" value="6"/>
</dbReference>
<evidence type="ECO:0000259" key="2">
    <source>
        <dbReference type="PROSITE" id="PS51208"/>
    </source>
</evidence>
<keyword evidence="1" id="KW-0732">Signal</keyword>
<dbReference type="InterPro" id="IPR043990">
    <property type="entry name" value="AC_1"/>
</dbReference>
<dbReference type="SUPFAM" id="SSF103515">
    <property type="entry name" value="Autotransporter"/>
    <property type="match status" value="1"/>
</dbReference>
<evidence type="ECO:0000256" key="1">
    <source>
        <dbReference type="ARBA" id="ARBA00022729"/>
    </source>
</evidence>
<evidence type="ECO:0000313" key="4">
    <source>
        <dbReference type="Proteomes" id="UP001363010"/>
    </source>
</evidence>
<proteinExistence type="predicted"/>
<dbReference type="Gene3D" id="2.160.20.20">
    <property type="match status" value="3"/>
</dbReference>
<dbReference type="Proteomes" id="UP001363010">
    <property type="component" value="Unassembled WGS sequence"/>
</dbReference>
<reference evidence="3 4" key="1">
    <citation type="submission" date="2024-03" db="EMBL/GenBank/DDBJ databases">
        <title>Novel species of the genus Variovorax.</title>
        <authorList>
            <person name="Liu Q."/>
            <person name="Xin Y.-H."/>
        </authorList>
    </citation>
    <scope>NUCLEOTIDE SEQUENCE [LARGE SCALE GENOMIC DNA]</scope>
    <source>
        <strain evidence="3 4">KACC 18501</strain>
    </source>
</reference>
<dbReference type="CDD" id="cd01344">
    <property type="entry name" value="PL2_Passenger_AT"/>
    <property type="match status" value="1"/>
</dbReference>
<dbReference type="InterPro" id="IPR005546">
    <property type="entry name" value="Autotransporte_beta"/>
</dbReference>
<accession>A0ABU8W3X4</accession>
<dbReference type="PRINTS" id="PR01484">
    <property type="entry name" value="PRTACTNFAMLY"/>
</dbReference>
<dbReference type="PROSITE" id="PS51208">
    <property type="entry name" value="AUTOTRANSPORTER"/>
    <property type="match status" value="1"/>
</dbReference>
<dbReference type="InterPro" id="IPR012332">
    <property type="entry name" value="Autotransporter_pectin_lyase_C"/>
</dbReference>
<dbReference type="SMART" id="SM00869">
    <property type="entry name" value="Autotransporter"/>
    <property type="match status" value="1"/>
</dbReference>
<name>A0ABU8W3X4_9BURK</name>
<protein>
    <submittedName>
        <fullName evidence="3">Autotransporter outer membrane beta-barrel domain-containing protein</fullName>
    </submittedName>
</protein>
<gene>
    <name evidence="3" type="ORF">WKW80_18850</name>
</gene>
<evidence type="ECO:0000313" key="3">
    <source>
        <dbReference type="EMBL" id="MEJ8824062.1"/>
    </source>
</evidence>
<dbReference type="InterPro" id="IPR006315">
    <property type="entry name" value="OM_autotransptr_brl_dom"/>
</dbReference>
<dbReference type="PANTHER" id="PTHR35037">
    <property type="entry name" value="C-TERMINAL REGION OF AIDA-LIKE PROTEIN"/>
    <property type="match status" value="1"/>
</dbReference>
<dbReference type="NCBIfam" id="TIGR01414">
    <property type="entry name" value="autotrans_barl"/>
    <property type="match status" value="1"/>
</dbReference>
<keyword evidence="4" id="KW-1185">Reference proteome</keyword>
<comment type="caution">
    <text evidence="3">The sequence shown here is derived from an EMBL/GenBank/DDBJ whole genome shotgun (WGS) entry which is preliminary data.</text>
</comment>
<dbReference type="InterPro" id="IPR003991">
    <property type="entry name" value="Pertactin_virulence_factor"/>
</dbReference>
<organism evidence="3 4">
    <name type="scientific">Variovorax humicola</name>
    <dbReference type="NCBI Taxonomy" id="1769758"/>
    <lineage>
        <taxon>Bacteria</taxon>
        <taxon>Pseudomonadati</taxon>
        <taxon>Pseudomonadota</taxon>
        <taxon>Betaproteobacteria</taxon>
        <taxon>Burkholderiales</taxon>
        <taxon>Comamonadaceae</taxon>
        <taxon>Variovorax</taxon>
    </lineage>
</organism>
<feature type="domain" description="Autotransporter" evidence="2">
    <location>
        <begin position="1494"/>
        <end position="1771"/>
    </location>
</feature>
<dbReference type="NCBIfam" id="TIGR02601">
    <property type="entry name" value="autotrns_rpt"/>
    <property type="match status" value="6"/>
</dbReference>
<sequence length="1772" mass="172904">MALPAQSQVTISSSSTTVVLQTLSPGAASFDAPALTVINTTGNGIEGDNSQNWILTNSGTVTATTSGVFLQSQLVNSVQLDNFGSITQNIGALDNGGNAGVNLQNGGTLNNHAGASVTAASDAVWLGATGTVINSGTILGPASGIYSGVKSDSSGVVVVNNNGGTIDASTGVFLQGNGSSISNSGTITGRSGTAIRLAGSNSALTLDTGAALNGDVVSTGTGNTLTLQGNGSASNAITGFDGLTMSGGTWLLTGPVSTTGTTISATSVQSGVLAIAGALTNGGAGGGTIIAPGATLRLGLGGTNGSITGNIIDNGLLTFNRSDDVTFAGAIGGSGLIQQLGLGATRLTGNSSAFSGITNVTRGTLLVDGTLGGTGGTISVSNGGVLGGHGAIGGSVSIANGALSPGGSSGGSDSVGTLNIGGNATLTSASTLNYELGEARTSGGAFNDHIVVGGSLTLDGTLNVTTSSGGTFGPGLYHIINYGGALTDNGLALGTMPAGTTTFVQTSIPGQVNLVNTTGLTLNYWDGTGPKFNGVIDGGNGTWQASGGNNNWTESMGALNAPYTDGAFAIFAGAPGTVTVDNSLGAATSSGMQFATSGYVLQGAPITLLAGSNVLRVGDGTGTGAGYVATIGAVLSGTGGVDKTDLGTLRLTGTNTYIGGTTISGGTLQLGDGASTGSILGDVVDNGILAFDDPGATTFAGAISGTGAVNQMGTGTTALTATNSYAGGTTISGGALQIGAGGTTGSITGGVVDNGALAFNRSDALTFAGAISGTGAVNQIGGGTTTLTGTNAYTGGTTISAGTLQIGDGGTTGSVVGNITDNAALIFNRSDALAYAGTITGSGSLAQAGGGMTTLSGAGSSIGSVSVTAGTLSLAQAGAFTTSGNYTTASGAVTQLAANSTLSVGGAFTQVAGSTLNVDLGSTQPIISAATADLNGTLNITGFGTSIPNSASAVASTLFNVVHTAAPGGITNGFTSVTSGGATSPVDYLRLVANKSANSQDYNVGFGLTWLAGATRGNGVFTLAGAADTFNVDLVLANQAPSSAPWDGMTLTKNGAGTLVLSAANTYTGATTINGGTLRSGIANAFASSSAVNIASGATLDLNGFNQTANNLSGAGNVTLGSAALTVDDTMNTSFGGVVSGAGSLIKTGASTLTLTDDSTYTGGTTISAGALQIGNGGTTGSIVGNITNNAALVINRSDAFALGGAIGGSGSLTQAGAGTTTIGGANAYSGATQVVAGTLKAGAANTFSAQSAHTVSSGATLDSGGFNQTVAALDNAGTVSLLGTRPGSTLTVTGAYVGRGGNLRLGTVLGNSANASDRLVLSGPGASASGTTNLQITNLGGLGALTSGNGIEVVSANNGATTTAQTTKDAFVLAGGVATAGLAKGASPRAAPHIDAGAYQYQLYAGAADGTGENWYLRSTTTVVPPPTGPEVVPPPTTPEIVPPIVAPTYRAEVPLVAALPAQLRQGDLAMLANLHRRVGDDDAAQLATGASPASLDRRAWARAVYTDLNIRQEGTVSPHSDGYLGGLQAGVDLLSSASWRAGVYVGYLEGGADVTGNARGVVGRVGYNDLQSRYLGGYATWTDANGRYADAVLQAGDHRYGVRPDLNPNASGKASSLTASIETGQPFALSDGWTIEPQAQLAYQKSSFDDLWLSGARVQQKTDSGWIGRLGLRVKGDMMTTAGRLQPYGRANLYYASSGTDVARFISPAAITDIASRTGYTSAELAAGLTLAVNATASLYAEVGRVFDISGDVRVSSSVQGSVGMRLRWN</sequence>
<dbReference type="InterPro" id="IPR011050">
    <property type="entry name" value="Pectin_lyase_fold/virulence"/>
</dbReference>
<dbReference type="InterPro" id="IPR051551">
    <property type="entry name" value="Autotransporter_adhesion"/>
</dbReference>
<dbReference type="InterPro" id="IPR036709">
    <property type="entry name" value="Autotransporte_beta_dom_sf"/>
</dbReference>
<dbReference type="PANTHER" id="PTHR35037:SF3">
    <property type="entry name" value="C-TERMINAL REGION OF AIDA-LIKE PROTEIN"/>
    <property type="match status" value="1"/>
</dbReference>
<dbReference type="EMBL" id="JBBKZV010000011">
    <property type="protein sequence ID" value="MEJ8824062.1"/>
    <property type="molecule type" value="Genomic_DNA"/>
</dbReference>